<proteinExistence type="predicted"/>
<keyword evidence="2" id="KW-1185">Reference proteome</keyword>
<comment type="caution">
    <text evidence="1">The sequence shown here is derived from an EMBL/GenBank/DDBJ whole genome shotgun (WGS) entry which is preliminary data.</text>
</comment>
<dbReference type="EMBL" id="CAVMJV010000035">
    <property type="protein sequence ID" value="CAK5078422.1"/>
    <property type="molecule type" value="Genomic_DNA"/>
</dbReference>
<reference evidence="1" key="1">
    <citation type="submission" date="2023-11" db="EMBL/GenBank/DDBJ databases">
        <authorList>
            <person name="Poullet M."/>
        </authorList>
    </citation>
    <scope>NUCLEOTIDE SEQUENCE</scope>
    <source>
        <strain evidence="1">E1834</strain>
    </source>
</reference>
<sequence length="219" mass="23255">MSEKEESAGGEQDDVSFLRTGDIICLTCLVTSQKEGAGGESERVCLATEGFGNRMCTLENVSDRDCPPDISSCSLYIENALSVRALQEMMSADGGNIGGNAGGGTTTATNTTSNDATTSKGGGHKTLLYGHAVQLRHVQSLMYLACLSSCSSNDKLAFDVGVQEGSEEGESSWWTIHPASKQRSEGEKVRAGDDVILVSVATERYLVGNLKNIFNLKNK</sequence>
<accession>A0ACB0ZH77</accession>
<name>A0ACB0ZH77_MELEN</name>
<evidence type="ECO:0000313" key="1">
    <source>
        <dbReference type="EMBL" id="CAK5078422.1"/>
    </source>
</evidence>
<evidence type="ECO:0000313" key="2">
    <source>
        <dbReference type="Proteomes" id="UP001497535"/>
    </source>
</evidence>
<protein>
    <submittedName>
        <fullName evidence="1">Uncharacterized protein</fullName>
    </submittedName>
</protein>
<gene>
    <name evidence="1" type="ORF">MENTE1834_LOCUS25475</name>
</gene>
<organism evidence="1 2">
    <name type="scientific">Meloidogyne enterolobii</name>
    <name type="common">Root-knot nematode worm</name>
    <name type="synonym">Meloidogyne mayaguensis</name>
    <dbReference type="NCBI Taxonomy" id="390850"/>
    <lineage>
        <taxon>Eukaryota</taxon>
        <taxon>Metazoa</taxon>
        <taxon>Ecdysozoa</taxon>
        <taxon>Nematoda</taxon>
        <taxon>Chromadorea</taxon>
        <taxon>Rhabditida</taxon>
        <taxon>Tylenchina</taxon>
        <taxon>Tylenchomorpha</taxon>
        <taxon>Tylenchoidea</taxon>
        <taxon>Meloidogynidae</taxon>
        <taxon>Meloidogyninae</taxon>
        <taxon>Meloidogyne</taxon>
    </lineage>
</organism>
<dbReference type="Proteomes" id="UP001497535">
    <property type="component" value="Unassembled WGS sequence"/>
</dbReference>